<proteinExistence type="predicted"/>
<feature type="transmembrane region" description="Helical" evidence="2">
    <location>
        <begin position="157"/>
        <end position="181"/>
    </location>
</feature>
<keyword evidence="2" id="KW-1133">Transmembrane helix</keyword>
<accession>A0A7S3ZB17</accession>
<keyword evidence="2" id="KW-0812">Transmembrane</keyword>
<feature type="transmembrane region" description="Helical" evidence="2">
    <location>
        <begin position="193"/>
        <end position="216"/>
    </location>
</feature>
<gene>
    <name evidence="3" type="ORF">LGLO00237_LOCUS29542</name>
</gene>
<sequence>MARKKADDPPIGIENLWISFFCTINATIALFASSVWAVYMDDDCDTHLCLCAGWGMVVAGFMAVNAAVGLYTTLMAGKEYKQWSIEGDEHEENQRFLQSPESPIAGARGFESGTWAQKVVTMENSVTMMLTLILMYASMMSIIFWTRVNDENSTLRYLAFVISLLASAASEFYTLAAKVAFVRVSRKGRNKMVLLASNVLLFAMGVTLTALNSSLLENHDRWMFHGMLAVGVMCCISALFGLGITAVSHSKLSNAFLSSTALPIPYLLIEMFTLGTSILFTVGNIYLAVVIELKPGQDDMLTGLELNSAVGFVVCIVTFLIHSAYDQMLNPVLISRYSATEIDINEVEEKTLKRWASMITNAHGTKFIGAWDGEAAISLIRTYMKTLTGGQYSGVPYVRGVLLRIDRDQGDPEFGDGTDPAALVFVTIVEKFDLTRYLPGGFGSFLSFLFGAHGCLPILALRWGLIGFQFPFRSGIFLMSKDADAINEMTHVQRAIVTWNDTSPLHCDVLMSPCYITQADSMAFEQASFLNLQIGPSVVVDLRRFKGLTYKEFQRVALKKGNRRNHHDFFAKKGGTVHASRDFKEFDPGYARVAASLCASTAGQRAKKGEVPILCPVTPRLIQNITEEHKEKFRRVFGVKVRGTPAGSAVLFEFPKSKLMTSDMQGLLHEIARPTRAYFAMLALTVEKALEEGYDLLDFGPTTLEPKLDVGGRLIECRAGYHTRSMLMRSLLKRGTDNFRSQQEEVEARMRAGEKEEASPWRSYRLPYVESDFQTLTEDIKTRYRVEKKIVPYSEEKAPDNNVSGKKSKKQLNKEKRKAARKARLAAQRAAAAARDGDDQKSRSRPSANPTIAPTND</sequence>
<feature type="transmembrane region" description="Helical" evidence="2">
    <location>
        <begin position="16"/>
        <end position="40"/>
    </location>
</feature>
<feature type="region of interest" description="Disordered" evidence="1">
    <location>
        <begin position="796"/>
        <end position="857"/>
    </location>
</feature>
<feature type="transmembrane region" description="Helical" evidence="2">
    <location>
        <begin position="126"/>
        <end position="145"/>
    </location>
</feature>
<evidence type="ECO:0000313" key="3">
    <source>
        <dbReference type="EMBL" id="CAE0677761.1"/>
    </source>
</evidence>
<evidence type="ECO:0000256" key="2">
    <source>
        <dbReference type="SAM" id="Phobius"/>
    </source>
</evidence>
<dbReference type="EMBL" id="HBIV01042012">
    <property type="protein sequence ID" value="CAE0677761.1"/>
    <property type="molecule type" value="Transcribed_RNA"/>
</dbReference>
<organism evidence="3">
    <name type="scientific">Lotharella globosa</name>
    <dbReference type="NCBI Taxonomy" id="91324"/>
    <lineage>
        <taxon>Eukaryota</taxon>
        <taxon>Sar</taxon>
        <taxon>Rhizaria</taxon>
        <taxon>Cercozoa</taxon>
        <taxon>Chlorarachniophyceae</taxon>
        <taxon>Lotharella</taxon>
    </lineage>
</organism>
<feature type="transmembrane region" description="Helical" evidence="2">
    <location>
        <begin position="222"/>
        <end position="247"/>
    </location>
</feature>
<feature type="compositionally biased region" description="Basic residues" evidence="1">
    <location>
        <begin position="806"/>
        <end position="824"/>
    </location>
</feature>
<evidence type="ECO:0000256" key="1">
    <source>
        <dbReference type="SAM" id="MobiDB-lite"/>
    </source>
</evidence>
<protein>
    <submittedName>
        <fullName evidence="3">Uncharacterized protein</fullName>
    </submittedName>
</protein>
<keyword evidence="2" id="KW-0472">Membrane</keyword>
<reference evidence="3" key="1">
    <citation type="submission" date="2021-01" db="EMBL/GenBank/DDBJ databases">
        <authorList>
            <person name="Corre E."/>
            <person name="Pelletier E."/>
            <person name="Niang G."/>
            <person name="Scheremetjew M."/>
            <person name="Finn R."/>
            <person name="Kale V."/>
            <person name="Holt S."/>
            <person name="Cochrane G."/>
            <person name="Meng A."/>
            <person name="Brown T."/>
            <person name="Cohen L."/>
        </authorList>
    </citation>
    <scope>NUCLEOTIDE SEQUENCE</scope>
    <source>
        <strain evidence="3">CCCM811</strain>
    </source>
</reference>
<dbReference type="AlphaFoldDB" id="A0A7S3ZB17"/>
<feature type="transmembrane region" description="Helical" evidence="2">
    <location>
        <begin position="267"/>
        <end position="289"/>
    </location>
</feature>
<feature type="transmembrane region" description="Helical" evidence="2">
    <location>
        <begin position="52"/>
        <end position="74"/>
    </location>
</feature>
<feature type="transmembrane region" description="Helical" evidence="2">
    <location>
        <begin position="309"/>
        <end position="325"/>
    </location>
</feature>
<name>A0A7S3ZB17_9EUKA</name>
<feature type="compositionally biased region" description="Low complexity" evidence="1">
    <location>
        <begin position="825"/>
        <end position="834"/>
    </location>
</feature>
<feature type="compositionally biased region" description="Polar residues" evidence="1">
    <location>
        <begin position="845"/>
        <end position="857"/>
    </location>
</feature>